<dbReference type="InterPro" id="IPR011701">
    <property type="entry name" value="MFS"/>
</dbReference>
<dbReference type="EMBL" id="CAXLJL010000489">
    <property type="protein sequence ID" value="CAL5138285.1"/>
    <property type="molecule type" value="Genomic_DNA"/>
</dbReference>
<evidence type="ECO:0000256" key="1">
    <source>
        <dbReference type="SAM" id="Phobius"/>
    </source>
</evidence>
<name>A0AAV2TPP6_CALDB</name>
<feature type="transmembrane region" description="Helical" evidence="1">
    <location>
        <begin position="154"/>
        <end position="175"/>
    </location>
</feature>
<keyword evidence="1" id="KW-1133">Transmembrane helix</keyword>
<feature type="transmembrane region" description="Helical" evidence="1">
    <location>
        <begin position="615"/>
        <end position="636"/>
    </location>
</feature>
<dbReference type="SUPFAM" id="SSF103473">
    <property type="entry name" value="MFS general substrate transporter"/>
    <property type="match status" value="1"/>
</dbReference>
<dbReference type="Proteomes" id="UP001497525">
    <property type="component" value="Unassembled WGS sequence"/>
</dbReference>
<sequence length="765" mass="82751">MSTPCNGEKKNSPSASQQDGGWAWIVMIASFGCQLLIDGTISGFGVIYLEMQKDEHFIRANYSRTFLALPGSIQPAFYLGMGVFASPFIQRLGFRIMGTIGSGMVGGGLALSSFQSDLYVFNFFYGVMAGTGFGVLMICAIVSVNFYFERLRGIASGVAMSGAGVGCLLVPFLFGRLIDLMGWRHALLVYAAGSFVIGTISALCFKPFLMPATNVIEPLQLTCEGERVNVFSKGSDVMLPPQILVNSDRRQSDEYVTGSPPVEQANVNSKWFESELFFSSAPRLIGPSAIKPIIGNSSMTSEPREDAVNQNHEVPNQNGRRIPGKIVQFIRRLLLRRGSNENPNKAVDAETEGNEFGSTVGSRLWKSTLGVQRLQARPGKGRHGPISSRIKNTASGDIKIDRQDEGKFRCLIALDPFERMDIFLSASLTSLGLKNAAPLPHTGDFITLGGIGSRRSVHPGASGAISLMSSTMSCSGNTDRILSPAGDHTSVDKKVCSCSPMSQRDLNENAACAECSGRRSEQSGYFATSGSTKTSCCAKLVSMFDLKLFTESSFLFQLGIWVANQLAYFIPFVYLVDYSTSKGLNREQAIMLSIILGSLHTFGRIAAGFLDNSGWFDIVFISAFGTLLSALVNLVLPFLSPTFTWYAIYAGACGFACAIPIPSTPLLLVRFLGLDRLTASFSNINLCKSIASIVGPMLAVSIVERTEEPSVYFVVAGVCMLVSAAFHLGLCRFPCSTAPSVTDPNFEEDRRALCCIRPKFLSLES</sequence>
<reference evidence="2" key="1">
    <citation type="submission" date="2024-06" db="EMBL/GenBank/DDBJ databases">
        <authorList>
            <person name="Liu X."/>
            <person name="Lenzi L."/>
            <person name="Haldenby T S."/>
            <person name="Uol C."/>
        </authorList>
    </citation>
    <scope>NUCLEOTIDE SEQUENCE</scope>
</reference>
<feature type="transmembrane region" description="Helical" evidence="1">
    <location>
        <begin position="92"/>
        <end position="111"/>
    </location>
</feature>
<keyword evidence="1" id="KW-0812">Transmembrane</keyword>
<gene>
    <name evidence="2" type="ORF">CDAUBV1_LOCUS12886</name>
</gene>
<organism evidence="2 3">
    <name type="scientific">Calicophoron daubneyi</name>
    <name type="common">Rumen fluke</name>
    <name type="synonym">Paramphistomum daubneyi</name>
    <dbReference type="NCBI Taxonomy" id="300641"/>
    <lineage>
        <taxon>Eukaryota</taxon>
        <taxon>Metazoa</taxon>
        <taxon>Spiralia</taxon>
        <taxon>Lophotrochozoa</taxon>
        <taxon>Platyhelminthes</taxon>
        <taxon>Trematoda</taxon>
        <taxon>Digenea</taxon>
        <taxon>Plagiorchiida</taxon>
        <taxon>Pronocephalata</taxon>
        <taxon>Paramphistomoidea</taxon>
        <taxon>Paramphistomidae</taxon>
        <taxon>Calicophoron</taxon>
    </lineage>
</organism>
<dbReference type="Gene3D" id="1.20.1250.20">
    <property type="entry name" value="MFS general substrate transporter like domains"/>
    <property type="match status" value="2"/>
</dbReference>
<dbReference type="AlphaFoldDB" id="A0AAV2TPP6"/>
<evidence type="ECO:0000313" key="3">
    <source>
        <dbReference type="Proteomes" id="UP001497525"/>
    </source>
</evidence>
<dbReference type="PANTHER" id="PTHR11360">
    <property type="entry name" value="MONOCARBOXYLATE TRANSPORTER"/>
    <property type="match status" value="1"/>
</dbReference>
<feature type="transmembrane region" description="Helical" evidence="1">
    <location>
        <begin position="187"/>
        <end position="209"/>
    </location>
</feature>
<feature type="transmembrane region" description="Helical" evidence="1">
    <location>
        <begin position="123"/>
        <end position="148"/>
    </location>
</feature>
<feature type="transmembrane region" description="Helical" evidence="1">
    <location>
        <begin position="589"/>
        <end position="609"/>
    </location>
</feature>
<evidence type="ECO:0000313" key="2">
    <source>
        <dbReference type="EMBL" id="CAL5138285.1"/>
    </source>
</evidence>
<dbReference type="Pfam" id="PF07690">
    <property type="entry name" value="MFS_1"/>
    <property type="match status" value="1"/>
</dbReference>
<feature type="transmembrane region" description="Helical" evidence="1">
    <location>
        <begin position="554"/>
        <end position="577"/>
    </location>
</feature>
<proteinExistence type="predicted"/>
<dbReference type="PANTHER" id="PTHR11360:SF286">
    <property type="entry name" value="GH22266P"/>
    <property type="match status" value="1"/>
</dbReference>
<feature type="transmembrane region" description="Helical" evidence="1">
    <location>
        <begin position="22"/>
        <end position="49"/>
    </location>
</feature>
<feature type="transmembrane region" description="Helical" evidence="1">
    <location>
        <begin position="643"/>
        <end position="661"/>
    </location>
</feature>
<protein>
    <recommendedName>
        <fullName evidence="4">Monocarboxylate transporter 12</fullName>
    </recommendedName>
</protein>
<keyword evidence="1" id="KW-0472">Membrane</keyword>
<comment type="caution">
    <text evidence="2">The sequence shown here is derived from an EMBL/GenBank/DDBJ whole genome shotgun (WGS) entry which is preliminary data.</text>
</comment>
<evidence type="ECO:0008006" key="4">
    <source>
        <dbReference type="Google" id="ProtNLM"/>
    </source>
</evidence>
<feature type="transmembrane region" description="Helical" evidence="1">
    <location>
        <begin position="61"/>
        <end position="80"/>
    </location>
</feature>
<dbReference type="InterPro" id="IPR050327">
    <property type="entry name" value="Proton-linked_MCT"/>
</dbReference>
<dbReference type="GO" id="GO:0008028">
    <property type="term" value="F:monocarboxylic acid transmembrane transporter activity"/>
    <property type="evidence" value="ECO:0007669"/>
    <property type="project" value="TreeGrafter"/>
</dbReference>
<feature type="transmembrane region" description="Helical" evidence="1">
    <location>
        <begin position="710"/>
        <end position="730"/>
    </location>
</feature>
<dbReference type="InterPro" id="IPR036259">
    <property type="entry name" value="MFS_trans_sf"/>
</dbReference>
<accession>A0AAV2TPP6</accession>